<evidence type="ECO:0000313" key="2">
    <source>
        <dbReference type="EMBL" id="WAR10052.1"/>
    </source>
</evidence>
<evidence type="ECO:0000256" key="1">
    <source>
        <dbReference type="SAM" id="SignalP"/>
    </source>
</evidence>
<reference evidence="2" key="1">
    <citation type="submission" date="2022-11" db="EMBL/GenBank/DDBJ databases">
        <title>Centuries of genome instability and evolution in soft-shell clam transmissible cancer (bioRxiv).</title>
        <authorList>
            <person name="Hart S.F.M."/>
            <person name="Yonemitsu M.A."/>
            <person name="Giersch R.M."/>
            <person name="Beal B.F."/>
            <person name="Arriagada G."/>
            <person name="Davis B.W."/>
            <person name="Ostrander E.A."/>
            <person name="Goff S.P."/>
            <person name="Metzger M.J."/>
        </authorList>
    </citation>
    <scope>NUCLEOTIDE SEQUENCE</scope>
    <source>
        <strain evidence="2">MELC-2E11</strain>
        <tissue evidence="2">Siphon/mantle</tissue>
    </source>
</reference>
<keyword evidence="1" id="KW-0732">Signal</keyword>
<sequence length="104" mass="11755">MFDKLCVLLLLLGVISAGPTWQSSSALMSRSSARYALNQLKGVFAPLVSVDFSEIKPGGAAHVRYRVYFTTDPPNPRCRAIVNWILHEWWWAKIEDPVWSGCYP</sequence>
<feature type="signal peptide" evidence="1">
    <location>
        <begin position="1"/>
        <end position="17"/>
    </location>
</feature>
<protein>
    <submittedName>
        <fullName evidence="2">Uncharacterized protein</fullName>
    </submittedName>
</protein>
<evidence type="ECO:0000313" key="3">
    <source>
        <dbReference type="Proteomes" id="UP001164746"/>
    </source>
</evidence>
<gene>
    <name evidence="2" type="ORF">MAR_035128</name>
</gene>
<accession>A0ABY7EM21</accession>
<proteinExistence type="predicted"/>
<dbReference type="Proteomes" id="UP001164746">
    <property type="component" value="Chromosome 7"/>
</dbReference>
<feature type="chain" id="PRO_5046840882" evidence="1">
    <location>
        <begin position="18"/>
        <end position="104"/>
    </location>
</feature>
<keyword evidence="3" id="KW-1185">Reference proteome</keyword>
<name>A0ABY7EM21_MYAAR</name>
<dbReference type="EMBL" id="CP111018">
    <property type="protein sequence ID" value="WAR10052.1"/>
    <property type="molecule type" value="Genomic_DNA"/>
</dbReference>
<organism evidence="2 3">
    <name type="scientific">Mya arenaria</name>
    <name type="common">Soft-shell clam</name>
    <dbReference type="NCBI Taxonomy" id="6604"/>
    <lineage>
        <taxon>Eukaryota</taxon>
        <taxon>Metazoa</taxon>
        <taxon>Spiralia</taxon>
        <taxon>Lophotrochozoa</taxon>
        <taxon>Mollusca</taxon>
        <taxon>Bivalvia</taxon>
        <taxon>Autobranchia</taxon>
        <taxon>Heteroconchia</taxon>
        <taxon>Euheterodonta</taxon>
        <taxon>Imparidentia</taxon>
        <taxon>Neoheterodontei</taxon>
        <taxon>Myida</taxon>
        <taxon>Myoidea</taxon>
        <taxon>Myidae</taxon>
        <taxon>Mya</taxon>
    </lineage>
</organism>